<protein>
    <recommendedName>
        <fullName evidence="1">non-specific serine/threonine protein kinase</fullName>
        <ecNumber evidence="1">2.7.11.1</ecNumber>
    </recommendedName>
</protein>
<keyword evidence="3" id="KW-0547">Nucleotide-binding</keyword>
<keyword evidence="5" id="KW-0067">ATP-binding</keyword>
<keyword evidence="7" id="KW-0472">Membrane</keyword>
<dbReference type="Pfam" id="PF00069">
    <property type="entry name" value="Pkinase"/>
    <property type="match status" value="1"/>
</dbReference>
<dbReference type="GO" id="GO:0004674">
    <property type="term" value="F:protein serine/threonine kinase activity"/>
    <property type="evidence" value="ECO:0007669"/>
    <property type="project" value="UniProtKB-KW"/>
</dbReference>
<dbReference type="AlphaFoldDB" id="D0LZB7"/>
<keyword evidence="7" id="KW-0812">Transmembrane</keyword>
<dbReference type="EMBL" id="CP001804">
    <property type="protein sequence ID" value="ACY16379.1"/>
    <property type="molecule type" value="Genomic_DNA"/>
</dbReference>
<dbReference type="InterPro" id="IPR008266">
    <property type="entry name" value="Tyr_kinase_AS"/>
</dbReference>
<keyword evidence="9" id="KW-0723">Serine/threonine-protein kinase</keyword>
<proteinExistence type="predicted"/>
<dbReference type="SUPFAM" id="SSF56112">
    <property type="entry name" value="Protein kinase-like (PK-like)"/>
    <property type="match status" value="1"/>
</dbReference>
<organism evidence="9 10">
    <name type="scientific">Haliangium ochraceum (strain DSM 14365 / JCM 11303 / SMP-2)</name>
    <dbReference type="NCBI Taxonomy" id="502025"/>
    <lineage>
        <taxon>Bacteria</taxon>
        <taxon>Pseudomonadati</taxon>
        <taxon>Myxococcota</taxon>
        <taxon>Polyangia</taxon>
        <taxon>Haliangiales</taxon>
        <taxon>Kofleriaceae</taxon>
        <taxon>Haliangium</taxon>
    </lineage>
</organism>
<feature type="compositionally biased region" description="Acidic residues" evidence="6">
    <location>
        <begin position="356"/>
        <end position="366"/>
    </location>
</feature>
<feature type="region of interest" description="Disordered" evidence="6">
    <location>
        <begin position="406"/>
        <end position="493"/>
    </location>
</feature>
<evidence type="ECO:0000313" key="9">
    <source>
        <dbReference type="EMBL" id="ACY16379.1"/>
    </source>
</evidence>
<evidence type="ECO:0000256" key="3">
    <source>
        <dbReference type="ARBA" id="ARBA00022741"/>
    </source>
</evidence>
<keyword evidence="10" id="KW-1185">Reference proteome</keyword>
<dbReference type="PROSITE" id="PS00109">
    <property type="entry name" value="PROTEIN_KINASE_TYR"/>
    <property type="match status" value="1"/>
</dbReference>
<dbReference type="Proteomes" id="UP000001880">
    <property type="component" value="Chromosome"/>
</dbReference>
<gene>
    <name evidence="9" type="ordered locus">Hoch_3880</name>
</gene>
<feature type="domain" description="Protein kinase" evidence="8">
    <location>
        <begin position="22"/>
        <end position="297"/>
    </location>
</feature>
<dbReference type="PANTHER" id="PTHR43671:SF13">
    <property type="entry name" value="SERINE_THREONINE-PROTEIN KINASE NEK2"/>
    <property type="match status" value="1"/>
</dbReference>
<dbReference type="STRING" id="502025.Hoch_3880"/>
<evidence type="ECO:0000256" key="2">
    <source>
        <dbReference type="ARBA" id="ARBA00022679"/>
    </source>
</evidence>
<keyword evidence="2" id="KW-0808">Transferase</keyword>
<evidence type="ECO:0000313" key="10">
    <source>
        <dbReference type="Proteomes" id="UP000001880"/>
    </source>
</evidence>
<dbReference type="HOGENOM" id="CLU_000288_151_5_7"/>
<dbReference type="PANTHER" id="PTHR43671">
    <property type="entry name" value="SERINE/THREONINE-PROTEIN KINASE NEK"/>
    <property type="match status" value="1"/>
</dbReference>
<evidence type="ECO:0000256" key="6">
    <source>
        <dbReference type="SAM" id="MobiDB-lite"/>
    </source>
</evidence>
<evidence type="ECO:0000256" key="7">
    <source>
        <dbReference type="SAM" id="Phobius"/>
    </source>
</evidence>
<feature type="compositionally biased region" description="Low complexity" evidence="6">
    <location>
        <begin position="459"/>
        <end position="484"/>
    </location>
</feature>
<dbReference type="eggNOG" id="COG0515">
    <property type="taxonomic scope" value="Bacteria"/>
</dbReference>
<accession>D0LZB7</accession>
<dbReference type="KEGG" id="hoh:Hoch_3880"/>
<evidence type="ECO:0000256" key="1">
    <source>
        <dbReference type="ARBA" id="ARBA00012513"/>
    </source>
</evidence>
<dbReference type="Gene3D" id="1.10.510.10">
    <property type="entry name" value="Transferase(Phosphotransferase) domain 1"/>
    <property type="match status" value="1"/>
</dbReference>
<keyword evidence="4 9" id="KW-0418">Kinase</keyword>
<sequence length="553" mass="59569">MSTRVPISPTRPAQAGGVFGMYELIERIAVGGMAEIYLARELDGDSGEYLVVKRILPSFATDRELVSMFLDEQRVAVTLMHANIVRTYDVGQVEGDYFISMEYLHGEDVRRIFRMVQKRRDRLPLAVAINLIAQAAAGLNYAHDKRGMDLRPLNIVHRDVTPHNLVVTFDGLVKLVDFGVAKAANRHVDTKVGTIKGKIPYMSPEQCKGLALDRRCDLYALGVILYEVTTGTRVYGAGGSDIALMRRIVDEAVEPPSARVEGYPLALERIVLKALQKDPAHRYQTAAAIRADLEAFARSQRIDMSTQALSDFMSENFHNEFMAWQSWQSAAVADVSKIIESFKHRERDDDGKVDTDEGAEPLGDDEFVFRIDDPSPLLGTDESSRKHLSASLSESLASVWGAANAGDEPGAARAERAGGRGGSGARSGRVGRRKDRTRARAGSSAGGDEAAPRRRRGRSPSPVTRVPGGAPAHPPGRAAAAVAPGHHRPDAALAAGPETAGEALAEGAAALGAGEAGAGVGDSDERRGLPVPWWWLLVLLVGMGVAFWLGSAL</sequence>
<dbReference type="GO" id="GO:0005524">
    <property type="term" value="F:ATP binding"/>
    <property type="evidence" value="ECO:0007669"/>
    <property type="project" value="UniProtKB-KW"/>
</dbReference>
<evidence type="ECO:0000256" key="4">
    <source>
        <dbReference type="ARBA" id="ARBA00022777"/>
    </source>
</evidence>
<feature type="region of interest" description="Disordered" evidence="6">
    <location>
        <begin position="345"/>
        <end position="384"/>
    </location>
</feature>
<dbReference type="CDD" id="cd14014">
    <property type="entry name" value="STKc_PknB_like"/>
    <property type="match status" value="1"/>
</dbReference>
<feature type="transmembrane region" description="Helical" evidence="7">
    <location>
        <begin position="533"/>
        <end position="550"/>
    </location>
</feature>
<feature type="compositionally biased region" description="Basic and acidic residues" evidence="6">
    <location>
        <begin position="345"/>
        <end position="355"/>
    </location>
</feature>
<evidence type="ECO:0000259" key="8">
    <source>
        <dbReference type="PROSITE" id="PS50011"/>
    </source>
</evidence>
<dbReference type="Gene3D" id="3.30.200.20">
    <property type="entry name" value="Phosphorylase Kinase, domain 1"/>
    <property type="match status" value="1"/>
</dbReference>
<dbReference type="PROSITE" id="PS50011">
    <property type="entry name" value="PROTEIN_KINASE_DOM"/>
    <property type="match status" value="1"/>
</dbReference>
<dbReference type="InterPro" id="IPR050660">
    <property type="entry name" value="NEK_Ser/Thr_kinase"/>
</dbReference>
<dbReference type="InterPro" id="IPR000719">
    <property type="entry name" value="Prot_kinase_dom"/>
</dbReference>
<name>D0LZB7_HALO1</name>
<reference evidence="9 10" key="1">
    <citation type="journal article" date="2010" name="Stand. Genomic Sci.">
        <title>Complete genome sequence of Haliangium ochraceum type strain (SMP-2).</title>
        <authorList>
            <consortium name="US DOE Joint Genome Institute (JGI-PGF)"/>
            <person name="Ivanova N."/>
            <person name="Daum C."/>
            <person name="Lang E."/>
            <person name="Abt B."/>
            <person name="Kopitz M."/>
            <person name="Saunders E."/>
            <person name="Lapidus A."/>
            <person name="Lucas S."/>
            <person name="Glavina Del Rio T."/>
            <person name="Nolan M."/>
            <person name="Tice H."/>
            <person name="Copeland A."/>
            <person name="Cheng J.F."/>
            <person name="Chen F."/>
            <person name="Bruce D."/>
            <person name="Goodwin L."/>
            <person name="Pitluck S."/>
            <person name="Mavromatis K."/>
            <person name="Pati A."/>
            <person name="Mikhailova N."/>
            <person name="Chen A."/>
            <person name="Palaniappan K."/>
            <person name="Land M."/>
            <person name="Hauser L."/>
            <person name="Chang Y.J."/>
            <person name="Jeffries C.D."/>
            <person name="Detter J.C."/>
            <person name="Brettin T."/>
            <person name="Rohde M."/>
            <person name="Goker M."/>
            <person name="Bristow J."/>
            <person name="Markowitz V."/>
            <person name="Eisen J.A."/>
            <person name="Hugenholtz P."/>
            <person name="Kyrpides N.C."/>
            <person name="Klenk H.P."/>
        </authorList>
    </citation>
    <scope>NUCLEOTIDE SEQUENCE [LARGE SCALE GENOMIC DNA]</scope>
    <source>
        <strain evidence="10">DSM 14365 / CIP 107738 / JCM 11303 / AJ 13395 / SMP-2</strain>
    </source>
</reference>
<evidence type="ECO:0000256" key="5">
    <source>
        <dbReference type="ARBA" id="ARBA00022840"/>
    </source>
</evidence>
<dbReference type="EC" id="2.7.11.1" evidence="1"/>
<keyword evidence="7" id="KW-1133">Transmembrane helix</keyword>
<feature type="compositionally biased region" description="Basic residues" evidence="6">
    <location>
        <begin position="429"/>
        <end position="439"/>
    </location>
</feature>
<dbReference type="InterPro" id="IPR011009">
    <property type="entry name" value="Kinase-like_dom_sf"/>
</dbReference>